<dbReference type="OMA" id="CHAISKE"/>
<feature type="compositionally biased region" description="Polar residues" evidence="4">
    <location>
        <begin position="1"/>
        <end position="19"/>
    </location>
</feature>
<accession>G0U8L9</accession>
<organism evidence="6">
    <name type="scientific">Trypanosoma vivax (strain Y486)</name>
    <dbReference type="NCBI Taxonomy" id="1055687"/>
    <lineage>
        <taxon>Eukaryota</taxon>
        <taxon>Discoba</taxon>
        <taxon>Euglenozoa</taxon>
        <taxon>Kinetoplastea</taxon>
        <taxon>Metakinetoplastina</taxon>
        <taxon>Trypanosomatida</taxon>
        <taxon>Trypanosomatidae</taxon>
        <taxon>Trypanosoma</taxon>
        <taxon>Duttonella</taxon>
    </lineage>
</organism>
<dbReference type="Gene3D" id="3.90.1720.30">
    <property type="entry name" value="PPPDE domains"/>
    <property type="match status" value="1"/>
</dbReference>
<dbReference type="InterPro" id="IPR042266">
    <property type="entry name" value="PPPDE_sf"/>
</dbReference>
<dbReference type="PANTHER" id="PTHR12378">
    <property type="entry name" value="DESUMOYLATING ISOPEPTIDASE"/>
    <property type="match status" value="1"/>
</dbReference>
<evidence type="ECO:0000313" key="6">
    <source>
        <dbReference type="EMBL" id="CCC53945.1"/>
    </source>
</evidence>
<dbReference type="GO" id="GO:0101005">
    <property type="term" value="F:deubiquitinase activity"/>
    <property type="evidence" value="ECO:0007669"/>
    <property type="project" value="TreeGrafter"/>
</dbReference>
<evidence type="ECO:0000256" key="2">
    <source>
        <dbReference type="ARBA" id="ARBA00022670"/>
    </source>
</evidence>
<dbReference type="InterPro" id="IPR036361">
    <property type="entry name" value="SAP_dom_sf"/>
</dbReference>
<keyword evidence="2" id="KW-0645">Protease</keyword>
<dbReference type="InterPro" id="IPR057299">
    <property type="entry name" value="RNF34_RFFL_SAP"/>
</dbReference>
<sequence length="312" mass="33942">MGNNISTKAVQHGSDNSPPHSAETEHDVIGHGHVPVCTLPTIHKLPCPARANAVDSACSGACGDSGEPVTLHVYNLQKHSAMRRRSFNECVGLGFYHTSIEVLGLEWAFFGGENIPLGVCGITASKPMAQHTTEIYEKSIILGLLAPGTTGKAIRTVVQKLQHNWDACSYHLLKHNCNHFTQAFRNALAVQFPEAKLRKIPSYINRAARVAHILIPGALCCSLSNEAQIATQPPLSGANPNATLGCNSGMGDERDAASHPFPETREALMRMTVRELKTLMWLNGVSWDGCIEKEELVQVVETHRQAQTTSKR</sequence>
<dbReference type="Pfam" id="PF05903">
    <property type="entry name" value="Peptidase_C97"/>
    <property type="match status" value="1"/>
</dbReference>
<dbReference type="GO" id="GO:0016579">
    <property type="term" value="P:protein deubiquitination"/>
    <property type="evidence" value="ECO:0007669"/>
    <property type="project" value="TreeGrafter"/>
</dbReference>
<dbReference type="Pfam" id="PF23632">
    <property type="entry name" value="SAP_RNF34_RFFL"/>
    <property type="match status" value="1"/>
</dbReference>
<dbReference type="PANTHER" id="PTHR12378:SF80">
    <property type="entry name" value="IP06716P-RELATED"/>
    <property type="match status" value="1"/>
</dbReference>
<keyword evidence="3" id="KW-0378">Hydrolase</keyword>
<feature type="domain" description="PPPDE" evidence="5">
    <location>
        <begin position="67"/>
        <end position="227"/>
    </location>
</feature>
<protein>
    <recommendedName>
        <fullName evidence="5">PPPDE domain-containing protein</fullName>
    </recommendedName>
</protein>
<dbReference type="PROSITE" id="PS51858">
    <property type="entry name" value="PPPDE"/>
    <property type="match status" value="1"/>
</dbReference>
<dbReference type="EMBL" id="HE573027">
    <property type="protein sequence ID" value="CCC53945.1"/>
    <property type="molecule type" value="Genomic_DNA"/>
</dbReference>
<evidence type="ECO:0000256" key="4">
    <source>
        <dbReference type="SAM" id="MobiDB-lite"/>
    </source>
</evidence>
<name>G0U8L9_TRYVY</name>
<comment type="similarity">
    <text evidence="1">Belongs to the DeSI family.</text>
</comment>
<dbReference type="InterPro" id="IPR008580">
    <property type="entry name" value="PPPDE_dom"/>
</dbReference>
<dbReference type="Gene3D" id="1.10.720.140">
    <property type="match status" value="1"/>
</dbReference>
<evidence type="ECO:0000259" key="5">
    <source>
        <dbReference type="PROSITE" id="PS51858"/>
    </source>
</evidence>
<dbReference type="GO" id="GO:0006508">
    <property type="term" value="P:proteolysis"/>
    <property type="evidence" value="ECO:0007669"/>
    <property type="project" value="UniProtKB-KW"/>
</dbReference>
<dbReference type="VEuPathDB" id="TriTrypDB:TvY486_1114290"/>
<evidence type="ECO:0000256" key="3">
    <source>
        <dbReference type="ARBA" id="ARBA00022801"/>
    </source>
</evidence>
<feature type="region of interest" description="Disordered" evidence="4">
    <location>
        <begin position="1"/>
        <end position="26"/>
    </location>
</feature>
<proteinExistence type="inferred from homology"/>
<dbReference type="SUPFAM" id="SSF68906">
    <property type="entry name" value="SAP domain"/>
    <property type="match status" value="1"/>
</dbReference>
<dbReference type="SMART" id="SM01179">
    <property type="entry name" value="DUF862"/>
    <property type="match status" value="1"/>
</dbReference>
<dbReference type="AlphaFoldDB" id="G0U8L9"/>
<evidence type="ECO:0000256" key="1">
    <source>
        <dbReference type="ARBA" id="ARBA00008140"/>
    </source>
</evidence>
<reference evidence="6" key="1">
    <citation type="journal article" date="2012" name="Proc. Natl. Acad. Sci. U.S.A.">
        <title>Antigenic diversity is generated by distinct evolutionary mechanisms in African trypanosome species.</title>
        <authorList>
            <person name="Jackson A.P."/>
            <person name="Berry A."/>
            <person name="Aslett M."/>
            <person name="Allison H.C."/>
            <person name="Burton P."/>
            <person name="Vavrova-Anderson J."/>
            <person name="Brown R."/>
            <person name="Browne H."/>
            <person name="Corton N."/>
            <person name="Hauser H."/>
            <person name="Gamble J."/>
            <person name="Gilderthorp R."/>
            <person name="Marcello L."/>
            <person name="McQuillan J."/>
            <person name="Otto T.D."/>
            <person name="Quail M.A."/>
            <person name="Sanders M.J."/>
            <person name="van Tonder A."/>
            <person name="Ginger M.L."/>
            <person name="Field M.C."/>
            <person name="Barry J.D."/>
            <person name="Hertz-Fowler C."/>
            <person name="Berriman M."/>
        </authorList>
    </citation>
    <scope>NUCLEOTIDE SEQUENCE</scope>
    <source>
        <strain evidence="6">Y486</strain>
    </source>
</reference>
<gene>
    <name evidence="6" type="ORF">TVY486_1114290</name>
</gene>